<evidence type="ECO:0000256" key="3">
    <source>
        <dbReference type="ARBA" id="ARBA00005349"/>
    </source>
</evidence>
<evidence type="ECO:0000256" key="4">
    <source>
        <dbReference type="ARBA" id="ARBA00022630"/>
    </source>
</evidence>
<dbReference type="PROSITE" id="PS01304">
    <property type="entry name" value="UBIH"/>
    <property type="match status" value="1"/>
</dbReference>
<dbReference type="Pfam" id="PF01494">
    <property type="entry name" value="FAD_binding_3"/>
    <property type="match status" value="1"/>
</dbReference>
<name>A0ABU4RTN1_9HYPH</name>
<dbReference type="SUPFAM" id="SSF51905">
    <property type="entry name" value="FAD/NAD(P)-binding domain"/>
    <property type="match status" value="1"/>
</dbReference>
<evidence type="ECO:0000313" key="9">
    <source>
        <dbReference type="EMBL" id="MDX6807553.1"/>
    </source>
</evidence>
<keyword evidence="5" id="KW-0274">FAD</keyword>
<keyword evidence="7 9" id="KW-0503">Monooxygenase</keyword>
<comment type="cofactor">
    <cofactor evidence="1">
        <name>FAD</name>
        <dbReference type="ChEBI" id="CHEBI:57692"/>
    </cofactor>
</comment>
<dbReference type="GO" id="GO:0004497">
    <property type="term" value="F:monooxygenase activity"/>
    <property type="evidence" value="ECO:0007669"/>
    <property type="project" value="UniProtKB-KW"/>
</dbReference>
<dbReference type="Proteomes" id="UP001274321">
    <property type="component" value="Unassembled WGS sequence"/>
</dbReference>
<protein>
    <submittedName>
        <fullName evidence="9">FAD-dependent monooxygenase</fullName>
    </submittedName>
</protein>
<evidence type="ECO:0000313" key="10">
    <source>
        <dbReference type="Proteomes" id="UP001274321"/>
    </source>
</evidence>
<comment type="pathway">
    <text evidence="2">Cofactor biosynthesis; ubiquinone biosynthesis.</text>
</comment>
<dbReference type="InterPro" id="IPR002938">
    <property type="entry name" value="FAD-bd"/>
</dbReference>
<gene>
    <name evidence="9" type="ORF">SCD90_15915</name>
</gene>
<dbReference type="EMBL" id="JAXAFJ010000013">
    <property type="protein sequence ID" value="MDX6807553.1"/>
    <property type="molecule type" value="Genomic_DNA"/>
</dbReference>
<dbReference type="PANTHER" id="PTHR43876:SF7">
    <property type="entry name" value="UBIQUINONE BIOSYNTHESIS MONOOXYGENASE COQ6, MITOCHONDRIAL"/>
    <property type="match status" value="1"/>
</dbReference>
<evidence type="ECO:0000256" key="7">
    <source>
        <dbReference type="ARBA" id="ARBA00023033"/>
    </source>
</evidence>
<keyword evidence="10" id="KW-1185">Reference proteome</keyword>
<dbReference type="PRINTS" id="PR00420">
    <property type="entry name" value="RNGMNOXGNASE"/>
</dbReference>
<dbReference type="NCBIfam" id="TIGR01988">
    <property type="entry name" value="Ubi-OHases"/>
    <property type="match status" value="1"/>
</dbReference>
<comment type="similarity">
    <text evidence="3">Belongs to the UbiH/COQ6 family.</text>
</comment>
<evidence type="ECO:0000256" key="6">
    <source>
        <dbReference type="ARBA" id="ARBA00023002"/>
    </source>
</evidence>
<feature type="domain" description="FAD-binding" evidence="8">
    <location>
        <begin position="6"/>
        <end position="318"/>
    </location>
</feature>
<dbReference type="InterPro" id="IPR051205">
    <property type="entry name" value="UbiH/COQ6_monooxygenase"/>
</dbReference>
<keyword evidence="4" id="KW-0285">Flavoprotein</keyword>
<sequence>MTGAGRTDVLISGAGFAGLALGAALAGAGLSVMIVDPSLGRPSGFDPRASTLVAGTRRLLEAIGAWDAIASDAEPMLGMEITDGRLEQILRPVFLQIHGEAAPGEPFAHVAPNGLTKAALLATAERAGVHLAPGRIADLRQVEGGAEAVLADGSTKSARLVVAADGAQSTLRGMAGITSRGWRYDQSAIVTNVRLEKPHHGIAVQHFLEGGPLALLPLRGDRASIVWSERKFQALRLAELDDAGFRDALQKRAGHRFGQIDLDGRRALRPLEFRLAADFARGRVALVGDAAHAIHPIAGQGLNLGLRDVAALAESVVDAARLGQDIGSDAVLARYSGWRRFDTALMTGAMDGLVQLFTTRSGPVRLLRDIGLGLVDRMPTAKRAFIRSAAGLGGEVPRLMRGETL</sequence>
<dbReference type="InterPro" id="IPR010971">
    <property type="entry name" value="UbiH/COQ6"/>
</dbReference>
<organism evidence="9 10">
    <name type="scientific">Terrihabitans rhizophilus</name>
    <dbReference type="NCBI Taxonomy" id="3092662"/>
    <lineage>
        <taxon>Bacteria</taxon>
        <taxon>Pseudomonadati</taxon>
        <taxon>Pseudomonadota</taxon>
        <taxon>Alphaproteobacteria</taxon>
        <taxon>Hyphomicrobiales</taxon>
        <taxon>Terrihabitans</taxon>
    </lineage>
</organism>
<proteinExistence type="inferred from homology"/>
<comment type="caution">
    <text evidence="9">The sequence shown here is derived from an EMBL/GenBank/DDBJ whole genome shotgun (WGS) entry which is preliminary data.</text>
</comment>
<dbReference type="PANTHER" id="PTHR43876">
    <property type="entry name" value="UBIQUINONE BIOSYNTHESIS MONOOXYGENASE COQ6, MITOCHONDRIAL"/>
    <property type="match status" value="1"/>
</dbReference>
<accession>A0ABU4RTN1</accession>
<keyword evidence="6" id="KW-0560">Oxidoreductase</keyword>
<dbReference type="Gene3D" id="3.50.50.60">
    <property type="entry name" value="FAD/NAD(P)-binding domain"/>
    <property type="match status" value="2"/>
</dbReference>
<evidence type="ECO:0000256" key="1">
    <source>
        <dbReference type="ARBA" id="ARBA00001974"/>
    </source>
</evidence>
<evidence type="ECO:0000256" key="5">
    <source>
        <dbReference type="ARBA" id="ARBA00022827"/>
    </source>
</evidence>
<dbReference type="InterPro" id="IPR018168">
    <property type="entry name" value="Ubi_Hdrlase_CS"/>
</dbReference>
<evidence type="ECO:0000256" key="2">
    <source>
        <dbReference type="ARBA" id="ARBA00004749"/>
    </source>
</evidence>
<reference evidence="9 10" key="1">
    <citation type="submission" date="2023-11" db="EMBL/GenBank/DDBJ databases">
        <authorList>
            <person name="Bao R."/>
        </authorList>
    </citation>
    <scope>NUCLEOTIDE SEQUENCE [LARGE SCALE GENOMIC DNA]</scope>
    <source>
        <strain evidence="9 10">PJ23</strain>
    </source>
</reference>
<evidence type="ECO:0000259" key="8">
    <source>
        <dbReference type="Pfam" id="PF01494"/>
    </source>
</evidence>
<dbReference type="InterPro" id="IPR036188">
    <property type="entry name" value="FAD/NAD-bd_sf"/>
</dbReference>